<keyword evidence="3 5" id="KW-0808">Transferase</keyword>
<evidence type="ECO:0000256" key="1">
    <source>
        <dbReference type="ARBA" id="ARBA00007228"/>
    </source>
</evidence>
<comment type="similarity">
    <text evidence="1">Belongs to the class IV-like SAM-binding methyltransferase superfamily. RNA methyltransferase TrmH family.</text>
</comment>
<dbReference type="SMART" id="SM00967">
    <property type="entry name" value="SpoU_sub_bind"/>
    <property type="match status" value="1"/>
</dbReference>
<evidence type="ECO:0000313" key="6">
    <source>
        <dbReference type="Proteomes" id="UP000092971"/>
    </source>
</evidence>
<keyword evidence="2 5" id="KW-0489">Methyltransferase</keyword>
<evidence type="ECO:0000259" key="4">
    <source>
        <dbReference type="SMART" id="SM00967"/>
    </source>
</evidence>
<dbReference type="PANTHER" id="PTHR43191">
    <property type="entry name" value="RRNA METHYLTRANSFERASE 3"/>
    <property type="match status" value="1"/>
</dbReference>
<dbReference type="InterPro" id="IPR001537">
    <property type="entry name" value="SpoU_MeTrfase"/>
</dbReference>
<dbReference type="Gene3D" id="3.30.1330.30">
    <property type="match status" value="1"/>
</dbReference>
<dbReference type="PANTHER" id="PTHR43191:SF2">
    <property type="entry name" value="RRNA METHYLTRANSFERASE 3, MITOCHONDRIAL"/>
    <property type="match status" value="1"/>
</dbReference>
<dbReference type="SUPFAM" id="SSF75217">
    <property type="entry name" value="alpha/beta knot"/>
    <property type="match status" value="1"/>
</dbReference>
<dbReference type="CDD" id="cd18095">
    <property type="entry name" value="SpoU-like_rRNA-MTase"/>
    <property type="match status" value="1"/>
</dbReference>
<dbReference type="InterPro" id="IPR029064">
    <property type="entry name" value="Ribosomal_eL30-like_sf"/>
</dbReference>
<dbReference type="GO" id="GO:0006396">
    <property type="term" value="P:RNA processing"/>
    <property type="evidence" value="ECO:0007669"/>
    <property type="project" value="InterPro"/>
</dbReference>
<dbReference type="InterPro" id="IPR053888">
    <property type="entry name" value="MRM3-like_sub_bind"/>
</dbReference>
<dbReference type="GO" id="GO:0005737">
    <property type="term" value="C:cytoplasm"/>
    <property type="evidence" value="ECO:0007669"/>
    <property type="project" value="UniProtKB-ARBA"/>
</dbReference>
<name>A0A1B1YEZ3_THEST</name>
<dbReference type="EMBL" id="CP014672">
    <property type="protein sequence ID" value="ANW99347.1"/>
    <property type="molecule type" value="Genomic_DNA"/>
</dbReference>
<reference evidence="5 6" key="1">
    <citation type="submission" date="2016-02" db="EMBL/GenBank/DDBJ databases">
        <title>Comparison of Clostridium stercorarium subspecies using comparative genomics and transcriptomics.</title>
        <authorList>
            <person name="Schellenberg J."/>
            <person name="Thallinger G."/>
            <person name="Levin D.B."/>
            <person name="Zhang X."/>
            <person name="Alvare G."/>
            <person name="Fristensky B."/>
            <person name="Sparling R."/>
        </authorList>
    </citation>
    <scope>NUCLEOTIDE SEQUENCE [LARGE SCALE GENOMIC DNA]</scope>
    <source>
        <strain evidence="5 6">DSM 2910</strain>
    </source>
</reference>
<dbReference type="InterPro" id="IPR051259">
    <property type="entry name" value="rRNA_Methyltransferase"/>
</dbReference>
<organism evidence="5 6">
    <name type="scientific">Thermoclostridium stercorarium subsp. thermolacticum DSM 2910</name>
    <dbReference type="NCBI Taxonomy" id="1121336"/>
    <lineage>
        <taxon>Bacteria</taxon>
        <taxon>Bacillati</taxon>
        <taxon>Bacillota</taxon>
        <taxon>Clostridia</taxon>
        <taxon>Eubacteriales</taxon>
        <taxon>Oscillospiraceae</taxon>
        <taxon>Thermoclostridium</taxon>
    </lineage>
</organism>
<evidence type="ECO:0000256" key="3">
    <source>
        <dbReference type="ARBA" id="ARBA00022679"/>
    </source>
</evidence>
<dbReference type="GO" id="GO:0003723">
    <property type="term" value="F:RNA binding"/>
    <property type="evidence" value="ECO:0007669"/>
    <property type="project" value="InterPro"/>
</dbReference>
<dbReference type="OrthoDB" id="9785673at2"/>
<dbReference type="InterPro" id="IPR029028">
    <property type="entry name" value="Alpha/beta_knot_MTases"/>
</dbReference>
<proteinExistence type="inferred from homology"/>
<sequence length="292" mass="32668">MILLSRNLGIPKHCRKACIKKQVERFGMQFITSRQNKAVKEVILLKDKKYRRKLRKFVTEGYRFLHEAVNSGAVIEHVFFSSDTAMEDRNELVERLGPEVRLYEIPHELFMQMAETDTPQGVLAVVRMPETELKTIFKEGFRGLVLDSIQDPGNAGTMIRTAHALGFDAVVATEGTVDLYNGKVLRSTMGSIFYIPVLENVKPEDIFALSREKSIRVISSRLENARPCQGVDLTGNFFIVVGNEGNGISEIFHEKSDEFVKIPMPGGAESLNAAVAASILMYESNRQQAAGL</sequence>
<dbReference type="Pfam" id="PF00588">
    <property type="entry name" value="SpoU_methylase"/>
    <property type="match status" value="1"/>
</dbReference>
<dbReference type="InterPro" id="IPR013123">
    <property type="entry name" value="SpoU_subst-bd"/>
</dbReference>
<dbReference type="AlphaFoldDB" id="A0A1B1YEZ3"/>
<dbReference type="GO" id="GO:0008173">
    <property type="term" value="F:RNA methyltransferase activity"/>
    <property type="evidence" value="ECO:0007669"/>
    <property type="project" value="InterPro"/>
</dbReference>
<protein>
    <submittedName>
        <fullName evidence="5">tRNA methyltransferase</fullName>
    </submittedName>
</protein>
<dbReference type="GO" id="GO:0032259">
    <property type="term" value="P:methylation"/>
    <property type="evidence" value="ECO:0007669"/>
    <property type="project" value="UniProtKB-KW"/>
</dbReference>
<dbReference type="Gene3D" id="3.40.1280.10">
    <property type="match status" value="1"/>
</dbReference>
<feature type="domain" description="RNA 2-O ribose methyltransferase substrate binding" evidence="4">
    <location>
        <begin position="58"/>
        <end position="132"/>
    </location>
</feature>
<dbReference type="InterPro" id="IPR029026">
    <property type="entry name" value="tRNA_m1G_MTases_N"/>
</dbReference>
<dbReference type="Pfam" id="PF22435">
    <property type="entry name" value="MRM3-like_sub_bind"/>
    <property type="match status" value="1"/>
</dbReference>
<accession>A0A1B1YEZ3</accession>
<evidence type="ECO:0000313" key="5">
    <source>
        <dbReference type="EMBL" id="ANW99347.1"/>
    </source>
</evidence>
<evidence type="ECO:0000256" key="2">
    <source>
        <dbReference type="ARBA" id="ARBA00022603"/>
    </source>
</evidence>
<dbReference type="SUPFAM" id="SSF55315">
    <property type="entry name" value="L30e-like"/>
    <property type="match status" value="1"/>
</dbReference>
<gene>
    <name evidence="5" type="ORF">CSTERTH_10040</name>
</gene>
<dbReference type="Proteomes" id="UP000092971">
    <property type="component" value="Chromosome"/>
</dbReference>